<dbReference type="EMBL" id="JWZX01002432">
    <property type="protein sequence ID" value="KOO29328.1"/>
    <property type="molecule type" value="Genomic_DNA"/>
</dbReference>
<evidence type="ECO:0000313" key="5">
    <source>
        <dbReference type="Proteomes" id="UP000037460"/>
    </source>
</evidence>
<protein>
    <recommendedName>
        <fullName evidence="2">Prohibitin</fullName>
    </recommendedName>
</protein>
<keyword evidence="2" id="KW-0999">Mitochondrion inner membrane</keyword>
<comment type="similarity">
    <text evidence="1 2">Belongs to the prohibitin family.</text>
</comment>
<dbReference type="FunFam" id="3.30.479.30:FF:000001">
    <property type="entry name" value="Prohibitin 2"/>
    <property type="match status" value="1"/>
</dbReference>
<proteinExistence type="inferred from homology"/>
<feature type="domain" description="Band 7" evidence="3">
    <location>
        <begin position="26"/>
        <end position="187"/>
    </location>
</feature>
<dbReference type="InterPro" id="IPR000163">
    <property type="entry name" value="Prohibitin"/>
</dbReference>
<dbReference type="InterPro" id="IPR001107">
    <property type="entry name" value="Band_7"/>
</dbReference>
<dbReference type="Proteomes" id="UP000037460">
    <property type="component" value="Unassembled WGS sequence"/>
</dbReference>
<dbReference type="Pfam" id="PF01145">
    <property type="entry name" value="Band_7"/>
    <property type="match status" value="1"/>
</dbReference>
<dbReference type="PRINTS" id="PR00679">
    <property type="entry name" value="PROHIBITIN"/>
</dbReference>
<dbReference type="SMART" id="SM00244">
    <property type="entry name" value="PHB"/>
    <property type="match status" value="1"/>
</dbReference>
<keyword evidence="2" id="KW-0472">Membrane</keyword>
<dbReference type="GO" id="GO:0005743">
    <property type="term" value="C:mitochondrial inner membrane"/>
    <property type="evidence" value="ECO:0007669"/>
    <property type="project" value="UniProtKB-SubCell"/>
</dbReference>
<evidence type="ECO:0000256" key="1">
    <source>
        <dbReference type="ARBA" id="ARBA00009658"/>
    </source>
</evidence>
<dbReference type="GO" id="GO:0007005">
    <property type="term" value="P:mitochondrion organization"/>
    <property type="evidence" value="ECO:0007669"/>
    <property type="project" value="TreeGrafter"/>
</dbReference>
<dbReference type="OrthoDB" id="275637at2759"/>
<sequence length="277" mass="30070">MAQQALNNLARGAIGIGAAASLAQASLFNVDGGFRAVMFNRLQGVQKGVIGEGTHFRIPWLQTPHLFDVRIKPRNISSSTGTKDLQVVTINLRVLSRPDEEFLPDIFSSLGLDYDERVLPSIGNEVLKAVVAQYNAEALITKRETVSHEVRTALTKRANEFHIKLDDVAITDLKFGKEFTSAIESKQVAEQDAERARFLVEKAEQEKKAAIIRAEGEATAAAVVSEALQGSPALVELRRIEAAKEIAETLSKSRNVTYLPSGGQNMLLNISSASSSA</sequence>
<evidence type="ECO:0000259" key="3">
    <source>
        <dbReference type="SMART" id="SM00244"/>
    </source>
</evidence>
<evidence type="ECO:0000313" key="4">
    <source>
        <dbReference type="EMBL" id="KOO29328.1"/>
    </source>
</evidence>
<dbReference type="PANTHER" id="PTHR23222:SF0">
    <property type="entry name" value="PROHIBITIN 1"/>
    <property type="match status" value="1"/>
</dbReference>
<evidence type="ECO:0000256" key="2">
    <source>
        <dbReference type="RuleBase" id="RU366048"/>
    </source>
</evidence>
<dbReference type="Gene3D" id="3.30.479.30">
    <property type="entry name" value="Band 7 domain"/>
    <property type="match status" value="1"/>
</dbReference>
<name>A0A0M0JT21_9EUKA</name>
<accession>A0A0M0JT21</accession>
<dbReference type="SUPFAM" id="SSF117892">
    <property type="entry name" value="Band 7/SPFH domain"/>
    <property type="match status" value="1"/>
</dbReference>
<dbReference type="AlphaFoldDB" id="A0A0M0JT21"/>
<comment type="caution">
    <text evidence="4">The sequence shown here is derived from an EMBL/GenBank/DDBJ whole genome shotgun (WGS) entry which is preliminary data.</text>
</comment>
<gene>
    <name evidence="4" type="ORF">Ctob_002203</name>
</gene>
<reference evidence="5" key="1">
    <citation type="journal article" date="2015" name="PLoS Genet.">
        <title>Genome Sequence and Transcriptome Analyses of Chrysochromulina tobin: Metabolic Tools for Enhanced Algal Fitness in the Prominent Order Prymnesiales (Haptophyceae).</title>
        <authorList>
            <person name="Hovde B.T."/>
            <person name="Deodato C.R."/>
            <person name="Hunsperger H.M."/>
            <person name="Ryken S.A."/>
            <person name="Yost W."/>
            <person name="Jha R.K."/>
            <person name="Patterson J."/>
            <person name="Monnat R.J. Jr."/>
            <person name="Barlow S.B."/>
            <person name="Starkenburg S.R."/>
            <person name="Cattolico R.A."/>
        </authorList>
    </citation>
    <scope>NUCLEOTIDE SEQUENCE</scope>
    <source>
        <strain evidence="5">CCMP291</strain>
    </source>
</reference>
<organism evidence="4 5">
    <name type="scientific">Chrysochromulina tobinii</name>
    <dbReference type="NCBI Taxonomy" id="1460289"/>
    <lineage>
        <taxon>Eukaryota</taxon>
        <taxon>Haptista</taxon>
        <taxon>Haptophyta</taxon>
        <taxon>Prymnesiophyceae</taxon>
        <taxon>Prymnesiales</taxon>
        <taxon>Chrysochromulinaceae</taxon>
        <taxon>Chrysochromulina</taxon>
    </lineage>
</organism>
<keyword evidence="2" id="KW-0496">Mitochondrion</keyword>
<comment type="subcellular location">
    <subcellularLocation>
        <location evidence="2">Mitochondrion inner membrane</location>
    </subcellularLocation>
</comment>
<keyword evidence="5" id="KW-1185">Reference proteome</keyword>
<dbReference type="InterPro" id="IPR036013">
    <property type="entry name" value="Band_7/SPFH_dom_sf"/>
</dbReference>
<dbReference type="CDD" id="cd03401">
    <property type="entry name" value="SPFH_prohibitin"/>
    <property type="match status" value="1"/>
</dbReference>
<dbReference type="PANTHER" id="PTHR23222">
    <property type="entry name" value="PROHIBITIN"/>
    <property type="match status" value="1"/>
</dbReference>